<dbReference type="OrthoDB" id="275208at2157"/>
<dbReference type="Proteomes" id="UP000236740">
    <property type="component" value="Unassembled WGS sequence"/>
</dbReference>
<organism evidence="2 3">
    <name type="scientific">Halobellus limi</name>
    <dbReference type="NCBI Taxonomy" id="699433"/>
    <lineage>
        <taxon>Archaea</taxon>
        <taxon>Methanobacteriati</taxon>
        <taxon>Methanobacteriota</taxon>
        <taxon>Stenosarchaea group</taxon>
        <taxon>Halobacteria</taxon>
        <taxon>Halobacteriales</taxon>
        <taxon>Haloferacaceae</taxon>
        <taxon>Halobellus</taxon>
    </lineage>
</organism>
<dbReference type="GeneID" id="39858114"/>
<keyword evidence="3" id="KW-1185">Reference proteome</keyword>
<reference evidence="1 4" key="2">
    <citation type="journal article" date="2019" name="Nat. Commun.">
        <title>A new type of DNA phosphorothioation-based antiviral system in archaea.</title>
        <authorList>
            <person name="Xiong L."/>
            <person name="Liu S."/>
            <person name="Chen S."/>
            <person name="Xiao Y."/>
            <person name="Zhu B."/>
            <person name="Gao Y."/>
            <person name="Zhang Y."/>
            <person name="Chen B."/>
            <person name="Luo J."/>
            <person name="Deng Z."/>
            <person name="Chen X."/>
            <person name="Wang L."/>
            <person name="Chen S."/>
        </authorList>
    </citation>
    <scope>NUCLEOTIDE SEQUENCE [LARGE SCALE GENOMIC DNA]</scope>
    <source>
        <strain evidence="1 4">CGMCC 1.10331</strain>
    </source>
</reference>
<proteinExistence type="predicted"/>
<evidence type="ECO:0000313" key="4">
    <source>
        <dbReference type="Proteomes" id="UP000296733"/>
    </source>
</evidence>
<sequence length="730" mass="81538">MQATQSLPDAAKDTIRRQFDRAESDAPIVLWWDDGNYLEDIIEQACSDLGVHLKVAEETPLELRANPVDDEQVWYVPHVKDPEDKEGDYDWFRDVEHTGSEVELSIEDLTVRVFGSEQLQAWELKNATQTEDPVKRREVARILHDKLTGVQLPTLEQLRTQIVTGGYTDPVAFVLENGWGDIDDEPGTVDQMKDLLTGEGVDAVANEADPAGIVIATRRWAVAEWLIHAGADADAFPPEFRAETAGAHDLPELKSVLNNTASPGIIADRYLGETVWTEVVGDVEDPWELSDCIVDAALEHRLWDEWHASFEAGDYETCLARATDRYEALRGSEGFHGEYRGAYGPDSPWTKTWEQAAEVARLAHRLDTWDDQTTDDVVALYADEDEGTWQIDNAVLKLVVSGEPETKLSGDHPATETLADLRMQLQSEYVDYLEDLGDLVTENVEAGAPFVDENHAYQFFTKESTGLESGQSVALFVIDALRLDLARQLADELREYVATLPADAPEFAVDESVWLGTLPSETEFGKAALTPGEVSMFDISLVDGDLQPLRNNRHVTTNRRNSLLKSDGWTVTREEDDGWQSTRVAYFKNDLDNIGEKELSDLEEMLSRRVETLAEFIGEKLQQGEWDQAYILTDHGFVLLPHHVTPEKISRPDASTDSGRRWVAGEDVDEDTPGVLLDSSARLGYLDANVSVLTSPLKRFSKQGMGDARFYHGGLLPQEFVLDFISITQG</sequence>
<dbReference type="RefSeq" id="WP_103992129.1">
    <property type="nucleotide sequence ID" value="NZ_CP031311.1"/>
</dbReference>
<reference evidence="2 3" key="1">
    <citation type="submission" date="2016-10" db="EMBL/GenBank/DDBJ databases">
        <authorList>
            <person name="de Groot N.N."/>
        </authorList>
    </citation>
    <scope>NUCLEOTIDE SEQUENCE [LARGE SCALE GENOMIC DNA]</scope>
    <source>
        <strain evidence="2 3">CGMCC 1.10331</strain>
    </source>
</reference>
<evidence type="ECO:0000313" key="1">
    <source>
        <dbReference type="EMBL" id="QCC47686.1"/>
    </source>
</evidence>
<dbReference type="EMBL" id="CP031311">
    <property type="protein sequence ID" value="QCC47686.1"/>
    <property type="molecule type" value="Genomic_DNA"/>
</dbReference>
<protein>
    <submittedName>
        <fullName evidence="1">BREX-5 system phosphatase PglZ</fullName>
    </submittedName>
    <submittedName>
        <fullName evidence="2">PglZ domain-containing protein</fullName>
    </submittedName>
</protein>
<gene>
    <name evidence="1" type="primary">pglZ</name>
    <name evidence="1" type="ORF">DV707_08450</name>
    <name evidence="2" type="ORF">SAMN04488133_2433</name>
</gene>
<dbReference type="KEGG" id="hlm:DV707_08450"/>
<name>A0A1H6AQT6_9EURY</name>
<evidence type="ECO:0000313" key="2">
    <source>
        <dbReference type="EMBL" id="SEG50544.1"/>
    </source>
</evidence>
<dbReference type="Pfam" id="PF08665">
    <property type="entry name" value="PglZ"/>
    <property type="match status" value="1"/>
</dbReference>
<dbReference type="EMBL" id="FNVN01000003">
    <property type="protein sequence ID" value="SEG50544.1"/>
    <property type="molecule type" value="Genomic_DNA"/>
</dbReference>
<dbReference type="Proteomes" id="UP000296733">
    <property type="component" value="Chromosome"/>
</dbReference>
<evidence type="ECO:0000313" key="3">
    <source>
        <dbReference type="Proteomes" id="UP000236740"/>
    </source>
</evidence>
<accession>A0A1H6AQT6</accession>
<dbReference type="AlphaFoldDB" id="A0A1H6AQT6"/>
<dbReference type="NCBIfam" id="NF033444">
    <property type="entry name" value="BREX_PglZ_5"/>
    <property type="match status" value="1"/>
</dbReference>